<dbReference type="SUPFAM" id="SSF52972">
    <property type="entry name" value="ITPase-like"/>
    <property type="match status" value="1"/>
</dbReference>
<proteinExistence type="inferred from homology"/>
<dbReference type="InterPro" id="IPR002637">
    <property type="entry name" value="RdgB/HAM1"/>
</dbReference>
<feature type="binding site" evidence="7">
    <location>
        <position position="76"/>
    </location>
    <ligand>
        <name>substrate</name>
    </ligand>
</feature>
<comment type="function">
    <text evidence="7">Pyrophosphatase that catalyzes the hydrolysis of nucleoside triphosphates to their monophosphate derivatives, with a high preference for the non-canonical purine nucleotides XTP (xanthosine triphosphate), dITP (deoxyinosine triphosphate) and ITP. Seems to function as a house-cleaning enzyme that removes non-canonical purine nucleotides from the nucleotide pool, thus preventing their incorporation into DNA/RNA and avoiding chromosomal lesions.</text>
</comment>
<dbReference type="PANTHER" id="PTHR11067:SF9">
    <property type="entry name" value="INOSINE TRIPHOSPHATE PYROPHOSPHATASE"/>
    <property type="match status" value="1"/>
</dbReference>
<dbReference type="EC" id="3.6.1.66" evidence="7"/>
<evidence type="ECO:0000256" key="4">
    <source>
        <dbReference type="ARBA" id="ARBA00022801"/>
    </source>
</evidence>
<feature type="binding site" evidence="7">
    <location>
        <begin position="162"/>
        <end position="165"/>
    </location>
    <ligand>
        <name>substrate</name>
    </ligand>
</feature>
<keyword evidence="3 7" id="KW-0547">Nucleotide-binding</keyword>
<feature type="binding site" evidence="7">
    <location>
        <position position="185"/>
    </location>
    <ligand>
        <name>substrate</name>
    </ligand>
</feature>
<evidence type="ECO:0000313" key="9">
    <source>
        <dbReference type="EMBL" id="NPE23926.1"/>
    </source>
</evidence>
<feature type="binding site" evidence="7">
    <location>
        <position position="75"/>
    </location>
    <ligand>
        <name>Mg(2+)</name>
        <dbReference type="ChEBI" id="CHEBI:18420"/>
    </ligand>
</feature>
<comment type="catalytic activity">
    <reaction evidence="7">
        <text>dITP + H2O = dIMP + diphosphate + H(+)</text>
        <dbReference type="Rhea" id="RHEA:28342"/>
        <dbReference type="ChEBI" id="CHEBI:15377"/>
        <dbReference type="ChEBI" id="CHEBI:15378"/>
        <dbReference type="ChEBI" id="CHEBI:33019"/>
        <dbReference type="ChEBI" id="CHEBI:61194"/>
        <dbReference type="ChEBI" id="CHEBI:61382"/>
        <dbReference type="EC" id="3.6.1.66"/>
    </reaction>
</comment>
<keyword evidence="6 7" id="KW-0546">Nucleotide metabolism</keyword>
<feature type="binding site" evidence="7">
    <location>
        <position position="39"/>
    </location>
    <ligand>
        <name>Mg(2+)</name>
        <dbReference type="ChEBI" id="CHEBI:18420"/>
    </ligand>
</feature>
<feature type="binding site" evidence="7">
    <location>
        <begin position="7"/>
        <end position="12"/>
    </location>
    <ligand>
        <name>substrate</name>
    </ligand>
</feature>
<protein>
    <recommendedName>
        <fullName evidence="7">dITP/XTP pyrophosphatase</fullName>
        <ecNumber evidence="7">3.6.1.66</ecNumber>
    </recommendedName>
    <alternativeName>
        <fullName evidence="7">Non-canonical purine NTP pyrophosphatase</fullName>
    </alternativeName>
    <alternativeName>
        <fullName evidence="7">Non-standard purine NTP pyrophosphatase</fullName>
    </alternativeName>
    <alternativeName>
        <fullName evidence="7">Nucleoside-triphosphate diphosphatase</fullName>
    </alternativeName>
    <alternativeName>
        <fullName evidence="7">Nucleoside-triphosphate pyrophosphatase</fullName>
        <shortName evidence="7">NTPase</shortName>
    </alternativeName>
</protein>
<organism evidence="9 10">
    <name type="scientific">Xylanibacter caecicola</name>
    <dbReference type="NCBI Taxonomy" id="2736294"/>
    <lineage>
        <taxon>Bacteria</taxon>
        <taxon>Pseudomonadati</taxon>
        <taxon>Bacteroidota</taxon>
        <taxon>Bacteroidia</taxon>
        <taxon>Bacteroidales</taxon>
        <taxon>Prevotellaceae</taxon>
        <taxon>Xylanibacter</taxon>
    </lineage>
</organism>
<dbReference type="Gene3D" id="3.90.950.10">
    <property type="match status" value="1"/>
</dbReference>
<comment type="cofactor">
    <cofactor evidence="7">
        <name>Mg(2+)</name>
        <dbReference type="ChEBI" id="CHEBI:18420"/>
    </cofactor>
    <text evidence="7">Binds 1 Mg(2+) ion per subunit.</text>
</comment>
<keyword evidence="2 7" id="KW-0479">Metal-binding</keyword>
<keyword evidence="5 7" id="KW-0460">Magnesium</keyword>
<evidence type="ECO:0000256" key="3">
    <source>
        <dbReference type="ARBA" id="ARBA00022741"/>
    </source>
</evidence>
<gene>
    <name evidence="9" type="primary">rdgB</name>
    <name evidence="9" type="ORF">HPS54_00075</name>
</gene>
<dbReference type="HAMAP" id="MF_01405">
    <property type="entry name" value="Non_canon_purine_NTPase"/>
    <property type="match status" value="1"/>
</dbReference>
<name>A0ABX2AXF4_9BACT</name>
<evidence type="ECO:0000256" key="8">
    <source>
        <dbReference type="RuleBase" id="RU003781"/>
    </source>
</evidence>
<evidence type="ECO:0000256" key="7">
    <source>
        <dbReference type="HAMAP-Rule" id="MF_01405"/>
    </source>
</evidence>
<keyword evidence="4 7" id="KW-0378">Hydrolase</keyword>
<dbReference type="RefSeq" id="WP_172343461.1">
    <property type="nucleotide sequence ID" value="NZ_CASYYZ010000054.1"/>
</dbReference>
<comment type="caution">
    <text evidence="9">The sequence shown here is derived from an EMBL/GenBank/DDBJ whole genome shotgun (WGS) entry which is preliminary data.</text>
</comment>
<dbReference type="InterPro" id="IPR029001">
    <property type="entry name" value="ITPase-like_fam"/>
</dbReference>
<comment type="similarity">
    <text evidence="1 7 8">Belongs to the HAM1 NTPase family.</text>
</comment>
<evidence type="ECO:0000256" key="2">
    <source>
        <dbReference type="ARBA" id="ARBA00022723"/>
    </source>
</evidence>
<keyword evidence="10" id="KW-1185">Reference proteome</keyword>
<dbReference type="InterPro" id="IPR020922">
    <property type="entry name" value="dITP/XTP_pyrophosphatase"/>
</dbReference>
<comment type="catalytic activity">
    <reaction evidence="7">
        <text>ITP + H2O = IMP + diphosphate + H(+)</text>
        <dbReference type="Rhea" id="RHEA:29399"/>
        <dbReference type="ChEBI" id="CHEBI:15377"/>
        <dbReference type="ChEBI" id="CHEBI:15378"/>
        <dbReference type="ChEBI" id="CHEBI:33019"/>
        <dbReference type="ChEBI" id="CHEBI:58053"/>
        <dbReference type="ChEBI" id="CHEBI:61402"/>
        <dbReference type="EC" id="3.6.1.66"/>
    </reaction>
</comment>
<comment type="catalytic activity">
    <reaction evidence="7">
        <text>XTP + H2O = XMP + diphosphate + H(+)</text>
        <dbReference type="Rhea" id="RHEA:28610"/>
        <dbReference type="ChEBI" id="CHEBI:15377"/>
        <dbReference type="ChEBI" id="CHEBI:15378"/>
        <dbReference type="ChEBI" id="CHEBI:33019"/>
        <dbReference type="ChEBI" id="CHEBI:57464"/>
        <dbReference type="ChEBI" id="CHEBI:61314"/>
        <dbReference type="EC" id="3.6.1.66"/>
    </reaction>
</comment>
<dbReference type="Pfam" id="PF01725">
    <property type="entry name" value="Ham1p_like"/>
    <property type="match status" value="1"/>
</dbReference>
<reference evidence="9 10" key="1">
    <citation type="submission" date="2020-05" db="EMBL/GenBank/DDBJ databases">
        <title>Distinct polysaccharide utilization as determinants for interspecies competition between intestinal Prevotella spp.</title>
        <authorList>
            <person name="Galvez E.J.C."/>
            <person name="Iljazovic A."/>
            <person name="Strowig T."/>
        </authorList>
    </citation>
    <scope>NUCLEOTIDE SEQUENCE [LARGE SCALE GENOMIC DNA]</scope>
    <source>
        <strain evidence="9 10">PCHR</strain>
    </source>
</reference>
<accession>A0ABX2AXF4</accession>
<dbReference type="PANTHER" id="PTHR11067">
    <property type="entry name" value="INOSINE TRIPHOSPHATE PYROPHOSPHATASE/HAM1 PROTEIN"/>
    <property type="match status" value="1"/>
</dbReference>
<evidence type="ECO:0000256" key="6">
    <source>
        <dbReference type="ARBA" id="ARBA00023080"/>
    </source>
</evidence>
<comment type="subunit">
    <text evidence="7">Homodimer.</text>
</comment>
<dbReference type="EMBL" id="JABKKJ010000001">
    <property type="protein sequence ID" value="NPE23926.1"/>
    <property type="molecule type" value="Genomic_DNA"/>
</dbReference>
<evidence type="ECO:0000313" key="10">
    <source>
        <dbReference type="Proteomes" id="UP000820977"/>
    </source>
</evidence>
<feature type="active site" description="Proton acceptor" evidence="7">
    <location>
        <position position="75"/>
    </location>
</feature>
<dbReference type="Proteomes" id="UP000820977">
    <property type="component" value="Unassembled WGS sequence"/>
</dbReference>
<sequence length="204" mass="22723">MKLIVATNNSHKLDEIRSMLDDSISVLSLNDIGLDADIEENGATLEENSHIKAAFVARYLKRTGYEHPYTVIADDTGLMVEALNGEPGVHTARYAGENGESDSEANMRLLLKNLEGNENRRACFCTVITMIEEQVPYLTKIKYFAGKVEGTILTEKHGSEGFGYDPIFMPDGYDKSFAELGPEIKNRISHRAMAVKELVEYLSK</sequence>
<evidence type="ECO:0000256" key="1">
    <source>
        <dbReference type="ARBA" id="ARBA00008023"/>
    </source>
</evidence>
<dbReference type="NCBIfam" id="TIGR00042">
    <property type="entry name" value="RdgB/HAM1 family non-canonical purine NTP pyrophosphatase"/>
    <property type="match status" value="1"/>
</dbReference>
<feature type="binding site" evidence="7">
    <location>
        <begin position="190"/>
        <end position="191"/>
    </location>
    <ligand>
        <name>substrate</name>
    </ligand>
</feature>
<evidence type="ECO:0000256" key="5">
    <source>
        <dbReference type="ARBA" id="ARBA00022842"/>
    </source>
</evidence>
<dbReference type="CDD" id="cd00515">
    <property type="entry name" value="HAM1"/>
    <property type="match status" value="1"/>
</dbReference>